<reference evidence="2" key="1">
    <citation type="journal article" date="2013" name="Nat. Commun.">
        <title>Whole-genome sequencing of Oryza brachyantha reveals mechanisms underlying Oryza genome evolution.</title>
        <authorList>
            <person name="Chen J."/>
            <person name="Huang Q."/>
            <person name="Gao D."/>
            <person name="Wang J."/>
            <person name="Lang Y."/>
            <person name="Liu T."/>
            <person name="Li B."/>
            <person name="Bai Z."/>
            <person name="Luis Goicoechea J."/>
            <person name="Liang C."/>
            <person name="Chen C."/>
            <person name="Zhang W."/>
            <person name="Sun S."/>
            <person name="Liao Y."/>
            <person name="Zhang X."/>
            <person name="Yang L."/>
            <person name="Song C."/>
            <person name="Wang M."/>
            <person name="Shi J."/>
            <person name="Liu G."/>
            <person name="Liu J."/>
            <person name="Zhou H."/>
            <person name="Zhou W."/>
            <person name="Yu Q."/>
            <person name="An N."/>
            <person name="Chen Y."/>
            <person name="Cai Q."/>
            <person name="Wang B."/>
            <person name="Liu B."/>
            <person name="Min J."/>
            <person name="Huang Y."/>
            <person name="Wu H."/>
            <person name="Li Z."/>
            <person name="Zhang Y."/>
            <person name="Yin Y."/>
            <person name="Song W."/>
            <person name="Jiang J."/>
            <person name="Jackson S.A."/>
            <person name="Wing R.A."/>
            <person name="Wang J."/>
            <person name="Chen M."/>
        </authorList>
    </citation>
    <scope>NUCLEOTIDE SEQUENCE [LARGE SCALE GENOMIC DNA]</scope>
    <source>
        <strain evidence="2">cv. IRGC 101232</strain>
    </source>
</reference>
<dbReference type="Gramene" id="OB06G10770.1">
    <property type="protein sequence ID" value="OB06G10770.1"/>
    <property type="gene ID" value="OB06G10770"/>
</dbReference>
<feature type="region of interest" description="Disordered" evidence="1">
    <location>
        <begin position="1"/>
        <end position="49"/>
    </location>
</feature>
<name>J3MAN3_ORYBR</name>
<dbReference type="AlphaFoldDB" id="J3MAN3"/>
<organism evidence="2">
    <name type="scientific">Oryza brachyantha</name>
    <name type="common">malo sina</name>
    <dbReference type="NCBI Taxonomy" id="4533"/>
    <lineage>
        <taxon>Eukaryota</taxon>
        <taxon>Viridiplantae</taxon>
        <taxon>Streptophyta</taxon>
        <taxon>Embryophyta</taxon>
        <taxon>Tracheophyta</taxon>
        <taxon>Spermatophyta</taxon>
        <taxon>Magnoliopsida</taxon>
        <taxon>Liliopsida</taxon>
        <taxon>Poales</taxon>
        <taxon>Poaceae</taxon>
        <taxon>BOP clade</taxon>
        <taxon>Oryzoideae</taxon>
        <taxon>Oryzeae</taxon>
        <taxon>Oryzinae</taxon>
        <taxon>Oryza</taxon>
    </lineage>
</organism>
<dbReference type="Proteomes" id="UP000006038">
    <property type="component" value="Chromosome 6"/>
</dbReference>
<accession>J3MAN3</accession>
<evidence type="ECO:0000313" key="3">
    <source>
        <dbReference type="Proteomes" id="UP000006038"/>
    </source>
</evidence>
<keyword evidence="3" id="KW-1185">Reference proteome</keyword>
<evidence type="ECO:0000313" key="2">
    <source>
        <dbReference type="EnsemblPlants" id="OB06G10770.1"/>
    </source>
</evidence>
<sequence>MQQPDAFPPATKMNNTNIKPKVEPRDDDELPAPAASWSDEDGEATTPLAAGNPFFTTIIAKSHLHPKFQMVGRSINSYRIYI</sequence>
<dbReference type="EnsemblPlants" id="OB06G10770.1">
    <property type="protein sequence ID" value="OB06G10770.1"/>
    <property type="gene ID" value="OB06G10770"/>
</dbReference>
<evidence type="ECO:0000256" key="1">
    <source>
        <dbReference type="SAM" id="MobiDB-lite"/>
    </source>
</evidence>
<protein>
    <submittedName>
        <fullName evidence="2">Uncharacterized protein</fullName>
    </submittedName>
</protein>
<reference evidence="2" key="2">
    <citation type="submission" date="2013-04" db="UniProtKB">
        <authorList>
            <consortium name="EnsemblPlants"/>
        </authorList>
    </citation>
    <scope>IDENTIFICATION</scope>
</reference>
<proteinExistence type="predicted"/>
<dbReference type="HOGENOM" id="CLU_2562010_0_0_1"/>